<feature type="compositionally biased region" description="Basic residues" evidence="3">
    <location>
        <begin position="473"/>
        <end position="482"/>
    </location>
</feature>
<comment type="caution">
    <text evidence="5">The sequence shown here is derived from an EMBL/GenBank/DDBJ whole genome shotgun (WGS) entry which is preliminary data.</text>
</comment>
<evidence type="ECO:0000313" key="5">
    <source>
        <dbReference type="EMBL" id="KZZ90348.1"/>
    </source>
</evidence>
<dbReference type="EMBL" id="AZGZ01000017">
    <property type="protein sequence ID" value="KZZ90348.1"/>
    <property type="molecule type" value="Genomic_DNA"/>
</dbReference>
<feature type="domain" description="tRNA-splicing endonuclease subunit Sen54 N-terminal" evidence="4">
    <location>
        <begin position="79"/>
        <end position="191"/>
    </location>
</feature>
<name>A0A167XQI6_9EURO</name>
<evidence type="ECO:0000256" key="3">
    <source>
        <dbReference type="SAM" id="MobiDB-lite"/>
    </source>
</evidence>
<dbReference type="AlphaFoldDB" id="A0A167XQI6"/>
<dbReference type="GO" id="GO:0000379">
    <property type="term" value="P:tRNA-type intron splice site recognition and cleavage"/>
    <property type="evidence" value="ECO:0007669"/>
    <property type="project" value="TreeGrafter"/>
</dbReference>
<feature type="region of interest" description="Disordered" evidence="3">
    <location>
        <begin position="470"/>
        <end position="496"/>
    </location>
</feature>
<proteinExistence type="inferred from homology"/>
<dbReference type="OrthoDB" id="408683at2759"/>
<evidence type="ECO:0000256" key="2">
    <source>
        <dbReference type="ARBA" id="ARBA00022694"/>
    </source>
</evidence>
<evidence type="ECO:0000259" key="4">
    <source>
        <dbReference type="Pfam" id="PF12928"/>
    </source>
</evidence>
<dbReference type="GO" id="GO:0000214">
    <property type="term" value="C:tRNA-intron endonuclease complex"/>
    <property type="evidence" value="ECO:0007669"/>
    <property type="project" value="TreeGrafter"/>
</dbReference>
<evidence type="ECO:0000256" key="1">
    <source>
        <dbReference type="ARBA" id="ARBA00005736"/>
    </source>
</evidence>
<dbReference type="InterPro" id="IPR024337">
    <property type="entry name" value="tRNA_splic_suSen54"/>
</dbReference>
<organism evidence="5 6">
    <name type="scientific">Ascosphaera apis ARSEF 7405</name>
    <dbReference type="NCBI Taxonomy" id="392613"/>
    <lineage>
        <taxon>Eukaryota</taxon>
        <taxon>Fungi</taxon>
        <taxon>Dikarya</taxon>
        <taxon>Ascomycota</taxon>
        <taxon>Pezizomycotina</taxon>
        <taxon>Eurotiomycetes</taxon>
        <taxon>Eurotiomycetidae</taxon>
        <taxon>Onygenales</taxon>
        <taxon>Ascosphaeraceae</taxon>
        <taxon>Ascosphaera</taxon>
    </lineage>
</organism>
<comment type="similarity">
    <text evidence="1">Belongs to the SEN54 family.</text>
</comment>
<dbReference type="Pfam" id="PF12928">
    <property type="entry name" value="tRNA_int_end_N2"/>
    <property type="match status" value="1"/>
</dbReference>
<feature type="compositionally biased region" description="Gly residues" evidence="3">
    <location>
        <begin position="483"/>
        <end position="496"/>
    </location>
</feature>
<dbReference type="PANTHER" id="PTHR21027">
    <property type="entry name" value="TRNA-SPLICING ENDONUCLEASE SUBUNIT SEN54"/>
    <property type="match status" value="1"/>
</dbReference>
<sequence length="496" mass="54613">MADADEDAMLRAGTSARTSAENADNDISDETQDFRFLSSISASSDPNSATIPKRGEKDFEPNPTQLQSEILAASRQAMHNALSFTRLHNEKNVVRGVFCPDGVLIPREKVEEEKTKIEKDAISTDSSNTEAAAATTITTTIEAEAMSEELKEGKVVIKKKSKPAPTYTGPPGTCVCVPTPRGQFFKNMGKADTINLEEEDGGIPMSLQAAYAMMLGRSGLSMERYTVYSGLRRGGYTVVRAGGWFNEDDQSDFDGIKEQEKLNLERLEQRRIEKETQEAQNRTLGEKMRWMFSRIAGSITALGRAKSTTTSLNKTCWTARGPVIGLGLYRDYPSIFRALTMIPTPTINKPTPSSLTDLPPLVTPYTIHFHVFKPSTTYRKSCPPPPDFRLCVVNTRQQTSIPSLAALDGLFARTPFDPPQGEKMERMMYMRLRHGQRNVILAIVDQGVTSFLRLADAGFGGEKLYESRVIGGHQKHGGRGFRGRGGGGRGGRGGRR</sequence>
<keyword evidence="6" id="KW-1185">Reference proteome</keyword>
<reference evidence="5 6" key="1">
    <citation type="journal article" date="2016" name="Genome Biol. Evol.">
        <title>Divergent and convergent evolution of fungal pathogenicity.</title>
        <authorList>
            <person name="Shang Y."/>
            <person name="Xiao G."/>
            <person name="Zheng P."/>
            <person name="Cen K."/>
            <person name="Zhan S."/>
            <person name="Wang C."/>
        </authorList>
    </citation>
    <scope>NUCLEOTIDE SEQUENCE [LARGE SCALE GENOMIC DNA]</scope>
    <source>
        <strain evidence="5 6">ARSEF 7405</strain>
    </source>
</reference>
<gene>
    <name evidence="5" type="ORF">AAP_03878</name>
</gene>
<keyword evidence="2" id="KW-0819">tRNA processing</keyword>
<dbReference type="InterPro" id="IPR024336">
    <property type="entry name" value="tRNA_splic_suSen54_N"/>
</dbReference>
<feature type="region of interest" description="Disordered" evidence="3">
    <location>
        <begin position="1"/>
        <end position="62"/>
    </location>
</feature>
<evidence type="ECO:0000313" key="6">
    <source>
        <dbReference type="Proteomes" id="UP000242877"/>
    </source>
</evidence>
<dbReference type="Proteomes" id="UP000242877">
    <property type="component" value="Unassembled WGS sequence"/>
</dbReference>
<feature type="compositionally biased region" description="Low complexity" evidence="3">
    <location>
        <begin position="38"/>
        <end position="48"/>
    </location>
</feature>
<accession>A0A167XQI6</accession>
<protein>
    <recommendedName>
        <fullName evidence="4">tRNA-splicing endonuclease subunit Sen54 N-terminal domain-containing protein</fullName>
    </recommendedName>
</protein>
<dbReference type="PANTHER" id="PTHR21027:SF1">
    <property type="entry name" value="TRNA-SPLICING ENDONUCLEASE SUBUNIT SEN54"/>
    <property type="match status" value="1"/>
</dbReference>
<dbReference type="VEuPathDB" id="FungiDB:AAP_03878"/>